<dbReference type="PROSITE" id="PS50883">
    <property type="entry name" value="EAL"/>
    <property type="match status" value="1"/>
</dbReference>
<reference evidence="3 4" key="1">
    <citation type="submission" date="2017-11" db="EMBL/GenBank/DDBJ databases">
        <title>Draft genome sequence of magnetotactic bacterium Magnetospirillum kuznetsovii LBB-42.</title>
        <authorList>
            <person name="Grouzdev D.S."/>
            <person name="Rysina M.S."/>
            <person name="Baslerov R.V."/>
            <person name="Koziaeva V."/>
        </authorList>
    </citation>
    <scope>NUCLEOTIDE SEQUENCE [LARGE SCALE GENOMIC DNA]</scope>
    <source>
        <strain evidence="3 4">LBB-42</strain>
    </source>
</reference>
<dbReference type="AlphaFoldDB" id="A0A364P1P8"/>
<dbReference type="Pfam" id="PF00571">
    <property type="entry name" value="CBS"/>
    <property type="match status" value="1"/>
</dbReference>
<dbReference type="GO" id="GO:0071111">
    <property type="term" value="F:cyclic-guanylate-specific phosphodiesterase activity"/>
    <property type="evidence" value="ECO:0007669"/>
    <property type="project" value="InterPro"/>
</dbReference>
<proteinExistence type="predicted"/>
<sequence length="629" mass="69707">MSPETGLDKLGVAAAGARRGDRWGQRDIRRPFSVPGRLPPLPSEDHWNDIVGILDIAFQPIVNIHSGACYGYEALLRNTEQAGFATIGEVFDACHALGILADMEVALCEKAMAKFATLPNAHDTKLFLNVDNRALDAEGDLPRRMRAIMDRHDLAGSSVAFEISERHPLGPPDDVTAIFRHYKRNGFRLAIDDFGTGFSGLQLLYFSEPDLLKIDRFFISDIAGDAKKKVFLAHIVNIAHLLGVVVVAEGVETEREFFTCKEIGCDLIQGWLAQHPTTHMAELAAHYDVIEELARRERRATTSDQKIIADQIIRTAPILTSAPMEHVFARFRADKSATFFPVVDNGGQPVGIVREKELKDYTYSPYGKELIANKSFGRTLRDFVVRCPMADINNRAEQILEAYSAVERSEGIMIVDGMSYVGFLSAHSLLRVINEKNLAAARDQNPLSRLPGNTVIVDWVSDALDRLDCDFSLVYFDFDNFKPFNDKYGFRLGDRAILLFADLLSKTMNRDGGFAGHIGGDDFFAGFRAVDFAVVMEDCRALLEAFRLDVESFYDDETRKLGYIHGHDRLGNPTSFPLMTVSAVAVNLPAGRCRHSIDDVSRLIASLKKGAKSSPDHLSAATLVDPGCC</sequence>
<dbReference type="InterPro" id="IPR043128">
    <property type="entry name" value="Rev_trsase/Diguanyl_cyclase"/>
</dbReference>
<protein>
    <submittedName>
        <fullName evidence="3">GGDEF domain-containing protein</fullName>
    </submittedName>
</protein>
<dbReference type="EMBL" id="PGTO01000002">
    <property type="protein sequence ID" value="RAU23269.1"/>
    <property type="molecule type" value="Genomic_DNA"/>
</dbReference>
<dbReference type="InterPro" id="IPR050706">
    <property type="entry name" value="Cyclic-di-GMP_PDE-like"/>
</dbReference>
<dbReference type="InterPro" id="IPR000644">
    <property type="entry name" value="CBS_dom"/>
</dbReference>
<dbReference type="PANTHER" id="PTHR33121">
    <property type="entry name" value="CYCLIC DI-GMP PHOSPHODIESTERASE PDEF"/>
    <property type="match status" value="1"/>
</dbReference>
<evidence type="ECO:0000259" key="2">
    <source>
        <dbReference type="PROSITE" id="PS50887"/>
    </source>
</evidence>
<dbReference type="PROSITE" id="PS50887">
    <property type="entry name" value="GGDEF"/>
    <property type="match status" value="1"/>
</dbReference>
<dbReference type="InterPro" id="IPR046342">
    <property type="entry name" value="CBS_dom_sf"/>
</dbReference>
<gene>
    <name evidence="3" type="ORF">CU669_03725</name>
</gene>
<dbReference type="Pfam" id="PF00990">
    <property type="entry name" value="GGDEF"/>
    <property type="match status" value="1"/>
</dbReference>
<dbReference type="SUPFAM" id="SSF141868">
    <property type="entry name" value="EAL domain-like"/>
    <property type="match status" value="1"/>
</dbReference>
<feature type="domain" description="EAL" evidence="1">
    <location>
        <begin position="31"/>
        <end position="290"/>
    </location>
</feature>
<name>A0A364P1P8_9PROT</name>
<evidence type="ECO:0000313" key="3">
    <source>
        <dbReference type="EMBL" id="RAU23269.1"/>
    </source>
</evidence>
<dbReference type="SMART" id="SM00267">
    <property type="entry name" value="GGDEF"/>
    <property type="match status" value="1"/>
</dbReference>
<dbReference type="Proteomes" id="UP000251075">
    <property type="component" value="Unassembled WGS sequence"/>
</dbReference>
<organism evidence="3 4">
    <name type="scientific">Paramagnetospirillum kuznetsovii</name>
    <dbReference type="NCBI Taxonomy" id="2053833"/>
    <lineage>
        <taxon>Bacteria</taxon>
        <taxon>Pseudomonadati</taxon>
        <taxon>Pseudomonadota</taxon>
        <taxon>Alphaproteobacteria</taxon>
        <taxon>Rhodospirillales</taxon>
        <taxon>Magnetospirillaceae</taxon>
        <taxon>Paramagnetospirillum</taxon>
    </lineage>
</organism>
<comment type="caution">
    <text evidence="3">The sequence shown here is derived from an EMBL/GenBank/DDBJ whole genome shotgun (WGS) entry which is preliminary data.</text>
</comment>
<keyword evidence="4" id="KW-1185">Reference proteome</keyword>
<dbReference type="SMART" id="SM00052">
    <property type="entry name" value="EAL"/>
    <property type="match status" value="1"/>
</dbReference>
<dbReference type="InterPro" id="IPR001633">
    <property type="entry name" value="EAL_dom"/>
</dbReference>
<dbReference type="Pfam" id="PF00563">
    <property type="entry name" value="EAL"/>
    <property type="match status" value="1"/>
</dbReference>
<dbReference type="NCBIfam" id="TIGR00254">
    <property type="entry name" value="GGDEF"/>
    <property type="match status" value="1"/>
</dbReference>
<accession>A0A364P1P8</accession>
<dbReference type="CDD" id="cd01948">
    <property type="entry name" value="EAL"/>
    <property type="match status" value="1"/>
</dbReference>
<dbReference type="InterPro" id="IPR000160">
    <property type="entry name" value="GGDEF_dom"/>
</dbReference>
<dbReference type="RefSeq" id="WP_112142465.1">
    <property type="nucleotide sequence ID" value="NZ_PGTO01000002.1"/>
</dbReference>
<evidence type="ECO:0000313" key="4">
    <source>
        <dbReference type="Proteomes" id="UP000251075"/>
    </source>
</evidence>
<dbReference type="Gene3D" id="3.20.20.450">
    <property type="entry name" value="EAL domain"/>
    <property type="match status" value="1"/>
</dbReference>
<dbReference type="SUPFAM" id="SSF54631">
    <property type="entry name" value="CBS-domain pair"/>
    <property type="match status" value="1"/>
</dbReference>
<dbReference type="PANTHER" id="PTHR33121:SF76">
    <property type="entry name" value="SIGNALING PROTEIN"/>
    <property type="match status" value="1"/>
</dbReference>
<evidence type="ECO:0000259" key="1">
    <source>
        <dbReference type="PROSITE" id="PS50883"/>
    </source>
</evidence>
<feature type="domain" description="GGDEF" evidence="2">
    <location>
        <begin position="469"/>
        <end position="600"/>
    </location>
</feature>
<dbReference type="Gene3D" id="3.30.70.270">
    <property type="match status" value="1"/>
</dbReference>
<dbReference type="OrthoDB" id="7251575at2"/>
<dbReference type="InterPro" id="IPR035919">
    <property type="entry name" value="EAL_sf"/>
</dbReference>
<dbReference type="InterPro" id="IPR029787">
    <property type="entry name" value="Nucleotide_cyclase"/>
</dbReference>
<dbReference type="SUPFAM" id="SSF55073">
    <property type="entry name" value="Nucleotide cyclase"/>
    <property type="match status" value="1"/>
</dbReference>